<dbReference type="Gene3D" id="2.40.10.10">
    <property type="entry name" value="Trypsin-like serine proteases"/>
    <property type="match status" value="2"/>
</dbReference>
<evidence type="ECO:0000313" key="3">
    <source>
        <dbReference type="EMBL" id="MCS3950662.1"/>
    </source>
</evidence>
<comment type="caution">
    <text evidence="3">The sequence shown here is derived from an EMBL/GenBank/DDBJ whole genome shotgun (WGS) entry which is preliminary data.</text>
</comment>
<reference evidence="3" key="1">
    <citation type="submission" date="2022-08" db="EMBL/GenBank/DDBJ databases">
        <title>Genomic Encyclopedia of Type Strains, Phase V (KMG-V): Genome sequencing to study the core and pangenomes of soil and plant-associated prokaryotes.</title>
        <authorList>
            <person name="Whitman W."/>
        </authorList>
    </citation>
    <scope>NUCLEOTIDE SEQUENCE</scope>
    <source>
        <strain evidence="3">SP2017</strain>
    </source>
</reference>
<keyword evidence="3" id="KW-0378">Hydrolase</keyword>
<dbReference type="InterPro" id="IPR009003">
    <property type="entry name" value="Peptidase_S1_PA"/>
</dbReference>
<accession>A0A9X2ZR05</accession>
<dbReference type="CDD" id="cd00063">
    <property type="entry name" value="FN3"/>
    <property type="match status" value="1"/>
</dbReference>
<dbReference type="SUPFAM" id="SSF50494">
    <property type="entry name" value="Trypsin-like serine proteases"/>
    <property type="match status" value="1"/>
</dbReference>
<feature type="signal peptide" evidence="2">
    <location>
        <begin position="1"/>
        <end position="26"/>
    </location>
</feature>
<dbReference type="PROSITE" id="PS51257">
    <property type="entry name" value="PROKAR_LIPOPROTEIN"/>
    <property type="match status" value="1"/>
</dbReference>
<dbReference type="RefSeq" id="WP_259081418.1">
    <property type="nucleotide sequence ID" value="NZ_JANTZN010000002.1"/>
</dbReference>
<dbReference type="GO" id="GO:0016787">
    <property type="term" value="F:hydrolase activity"/>
    <property type="evidence" value="ECO:0007669"/>
    <property type="project" value="UniProtKB-KW"/>
</dbReference>
<feature type="region of interest" description="Disordered" evidence="1">
    <location>
        <begin position="384"/>
        <end position="409"/>
    </location>
</feature>
<evidence type="ECO:0000256" key="1">
    <source>
        <dbReference type="SAM" id="MobiDB-lite"/>
    </source>
</evidence>
<dbReference type="PANTHER" id="PTHR36234:SF5">
    <property type="entry name" value="LYSYL ENDOPEPTIDASE"/>
    <property type="match status" value="1"/>
</dbReference>
<evidence type="ECO:0000256" key="2">
    <source>
        <dbReference type="SAM" id="SignalP"/>
    </source>
</evidence>
<dbReference type="NCBIfam" id="TIGR04183">
    <property type="entry name" value="Por_Secre_tail"/>
    <property type="match status" value="1"/>
</dbReference>
<dbReference type="InterPro" id="IPR026444">
    <property type="entry name" value="Secre_tail"/>
</dbReference>
<feature type="region of interest" description="Disordered" evidence="1">
    <location>
        <begin position="468"/>
        <end position="489"/>
    </location>
</feature>
<dbReference type="InterPro" id="IPR043504">
    <property type="entry name" value="Peptidase_S1_PA_chymotrypsin"/>
</dbReference>
<dbReference type="EMBL" id="JANUBB010000002">
    <property type="protein sequence ID" value="MCS3950662.1"/>
    <property type="molecule type" value="Genomic_DNA"/>
</dbReference>
<dbReference type="SUPFAM" id="SSF49265">
    <property type="entry name" value="Fibronectin type III"/>
    <property type="match status" value="1"/>
</dbReference>
<dbReference type="InterPro" id="IPR003961">
    <property type="entry name" value="FN3_dom"/>
</dbReference>
<gene>
    <name evidence="3" type="ORF">GGP83_000596</name>
</gene>
<sequence length="698" mass="75301">MFSWRYTLVVLGVLVGCAWGAGPASAQERTALPSRQHATVRPTAGVAQASLPSVDAAALRAEDRAANDRVGPYRYGQTLEANLSPSRHGTWEQLPSGRWLWRLRIESQDAVSLSLGFSTFQLPPDATLFLHGADASAVHGPYTAADATEGQHWTPLVRGDELVLELETANRERATGLTVGHVVHGYRALPTGSQTPRSKSGACNLDVACEEADPWRDQVRAVGGYTLRRGQDNLFCSGSLVNNTARDARPLFLTAEHCVQRPGQANSMVFYWNFQTADCRSLGSDENGTFPDDSLTVGGWDQTSSGAILRARYGNFHQEERTISGKPDLTLVEVDDDIPDSYNLYLNGWSREGEATSESVTIHHPRGHGKRISFDDDPSSITGFGRSDQGGTHLRIGDWELGTTEGGSSGGPLYDADQKVVGVLSGGFAGCTGDGTDNDQPDWYGRLAAGFENGDYNGTTVADVLDPRNTNAETLGGRPLSDSPDTTPPASVRNFQIRDVDTQAPDVNTQAPSVSLRWTATGDDGRTGSAQRYLLRYDTTRIESAADFEQARSVSAPPLPAPAGRTETATVTSSDGLEAGRTYYFALVAEDDAGNRSPLASPDRAVALVREIQIDEGGVASGAGSSSQTRFVLNNTQEVRVTLYDLLGRRVRVLLDEEVPEGFRQNVPIPTRSLSSGPYFLRFVGEQFTTTRKIVVVN</sequence>
<dbReference type="AlphaFoldDB" id="A0A9X2ZR05"/>
<feature type="region of interest" description="Disordered" evidence="1">
    <location>
        <begin position="551"/>
        <end position="574"/>
    </location>
</feature>
<organism evidence="3 4">
    <name type="scientific">Salinibacter ruber</name>
    <dbReference type="NCBI Taxonomy" id="146919"/>
    <lineage>
        <taxon>Bacteria</taxon>
        <taxon>Pseudomonadati</taxon>
        <taxon>Rhodothermota</taxon>
        <taxon>Rhodothermia</taxon>
        <taxon>Rhodothermales</taxon>
        <taxon>Salinibacteraceae</taxon>
        <taxon>Salinibacter</taxon>
    </lineage>
</organism>
<proteinExistence type="predicted"/>
<name>A0A9X2ZR05_9BACT</name>
<dbReference type="InterPro" id="IPR036116">
    <property type="entry name" value="FN3_sf"/>
</dbReference>
<feature type="chain" id="PRO_5040904883" evidence="2">
    <location>
        <begin position="27"/>
        <end position="698"/>
    </location>
</feature>
<dbReference type="InterPro" id="IPR013783">
    <property type="entry name" value="Ig-like_fold"/>
</dbReference>
<evidence type="ECO:0000313" key="4">
    <source>
        <dbReference type="Proteomes" id="UP001155010"/>
    </source>
</evidence>
<keyword evidence="2" id="KW-0732">Signal</keyword>
<dbReference type="Gene3D" id="2.60.40.10">
    <property type="entry name" value="Immunoglobulins"/>
    <property type="match status" value="1"/>
</dbReference>
<protein>
    <submittedName>
        <fullName evidence="3">Lysyl endopeptidase</fullName>
        <ecNumber evidence="3">3.4.21.50</ecNumber>
    </submittedName>
</protein>
<dbReference type="Proteomes" id="UP001155010">
    <property type="component" value="Unassembled WGS sequence"/>
</dbReference>
<dbReference type="EC" id="3.4.21.50" evidence="3"/>
<dbReference type="PANTHER" id="PTHR36234">
    <property type="entry name" value="LYSYL ENDOPEPTIDASE"/>
    <property type="match status" value="1"/>
</dbReference>
<dbReference type="Pfam" id="PF13365">
    <property type="entry name" value="Trypsin_2"/>
    <property type="match status" value="1"/>
</dbReference>